<evidence type="ECO:0000256" key="9">
    <source>
        <dbReference type="ARBA" id="ARBA00022786"/>
    </source>
</evidence>
<feature type="transmembrane region" description="Helical" evidence="14">
    <location>
        <begin position="82"/>
        <end position="106"/>
    </location>
</feature>
<feature type="compositionally biased region" description="Acidic residues" evidence="13">
    <location>
        <begin position="530"/>
        <end position="544"/>
    </location>
</feature>
<evidence type="ECO:0000256" key="3">
    <source>
        <dbReference type="ARBA" id="ARBA00004906"/>
    </source>
</evidence>
<dbReference type="EMBL" id="JANBQB010000271">
    <property type="protein sequence ID" value="KAJ1978517.1"/>
    <property type="molecule type" value="Genomic_DNA"/>
</dbReference>
<feature type="transmembrane region" description="Helical" evidence="14">
    <location>
        <begin position="865"/>
        <end position="883"/>
    </location>
</feature>
<evidence type="ECO:0000313" key="16">
    <source>
        <dbReference type="EMBL" id="KAJ1978517.1"/>
    </source>
</evidence>
<feature type="compositionally biased region" description="Basic and acidic residues" evidence="13">
    <location>
        <begin position="256"/>
        <end position="265"/>
    </location>
</feature>
<feature type="transmembrane region" description="Helical" evidence="14">
    <location>
        <begin position="1341"/>
        <end position="1361"/>
    </location>
</feature>
<comment type="catalytic activity">
    <reaction evidence="1">
        <text>S-ubiquitinyl-[E2 ubiquitin-conjugating enzyme]-L-cysteine + [acceptor protein]-L-lysine = [E2 ubiquitin-conjugating enzyme]-L-cysteine + N(6)-ubiquitinyl-[acceptor protein]-L-lysine.</text>
        <dbReference type="EC" id="2.3.2.27"/>
    </reaction>
</comment>
<evidence type="ECO:0000256" key="14">
    <source>
        <dbReference type="SAM" id="Phobius"/>
    </source>
</evidence>
<keyword evidence="17" id="KW-1185">Reference proteome</keyword>
<feature type="transmembrane region" description="Helical" evidence="14">
    <location>
        <begin position="185"/>
        <end position="209"/>
    </location>
</feature>
<evidence type="ECO:0000259" key="15">
    <source>
        <dbReference type="PROSITE" id="PS51292"/>
    </source>
</evidence>
<feature type="compositionally biased region" description="Polar residues" evidence="13">
    <location>
        <begin position="300"/>
        <end position="309"/>
    </location>
</feature>
<evidence type="ECO:0000256" key="7">
    <source>
        <dbReference type="ARBA" id="ARBA00022723"/>
    </source>
</evidence>
<dbReference type="FunFam" id="3.30.40.10:FF:000287">
    <property type="entry name" value="RING finger membrane protein"/>
    <property type="match status" value="1"/>
</dbReference>
<evidence type="ECO:0000256" key="2">
    <source>
        <dbReference type="ARBA" id="ARBA00004141"/>
    </source>
</evidence>
<evidence type="ECO:0000256" key="6">
    <source>
        <dbReference type="ARBA" id="ARBA00022692"/>
    </source>
</evidence>
<protein>
    <recommendedName>
        <fullName evidence="4">RING-type E3 ubiquitin transferase</fullName>
        <ecNumber evidence="4">2.3.2.27</ecNumber>
    </recommendedName>
</protein>
<feature type="transmembrane region" description="Helical" evidence="14">
    <location>
        <begin position="967"/>
        <end position="989"/>
    </location>
</feature>
<name>A0A9W8B6K6_9FUNG</name>
<keyword evidence="11 14" id="KW-1133">Transmembrane helix</keyword>
<feature type="compositionally biased region" description="Low complexity" evidence="13">
    <location>
        <begin position="267"/>
        <end position="290"/>
    </location>
</feature>
<dbReference type="InterPro" id="IPR011016">
    <property type="entry name" value="Znf_RING-CH"/>
</dbReference>
<dbReference type="CDD" id="cd16702">
    <property type="entry name" value="RING_CH-C4HC3_MARCH6"/>
    <property type="match status" value="1"/>
</dbReference>
<evidence type="ECO:0000256" key="4">
    <source>
        <dbReference type="ARBA" id="ARBA00012483"/>
    </source>
</evidence>
<feature type="transmembrane region" description="Helical" evidence="14">
    <location>
        <begin position="1586"/>
        <end position="1609"/>
    </location>
</feature>
<evidence type="ECO:0000256" key="1">
    <source>
        <dbReference type="ARBA" id="ARBA00000900"/>
    </source>
</evidence>
<gene>
    <name evidence="16" type="ORF">H4R34_003172</name>
</gene>
<dbReference type="OrthoDB" id="264354at2759"/>
<feature type="region of interest" description="Disordered" evidence="13">
    <location>
        <begin position="242"/>
        <end position="430"/>
    </location>
</feature>
<keyword evidence="8" id="KW-0863">Zinc-finger</keyword>
<feature type="compositionally biased region" description="Low complexity" evidence="13">
    <location>
        <begin position="418"/>
        <end position="427"/>
    </location>
</feature>
<keyword evidence="9" id="KW-0833">Ubl conjugation pathway</keyword>
<dbReference type="SUPFAM" id="SSF57850">
    <property type="entry name" value="RING/U-box"/>
    <property type="match status" value="1"/>
</dbReference>
<keyword evidence="7" id="KW-0479">Metal-binding</keyword>
<feature type="compositionally biased region" description="Low complexity" evidence="13">
    <location>
        <begin position="513"/>
        <end position="522"/>
    </location>
</feature>
<keyword evidence="12 14" id="KW-0472">Membrane</keyword>
<dbReference type="PANTHER" id="PTHR13145">
    <property type="entry name" value="SSM4 PROTEIN"/>
    <property type="match status" value="1"/>
</dbReference>
<dbReference type="SMART" id="SM00744">
    <property type="entry name" value="RINGv"/>
    <property type="match status" value="1"/>
</dbReference>
<feature type="transmembrane region" description="Helical" evidence="14">
    <location>
        <begin position="770"/>
        <end position="789"/>
    </location>
</feature>
<feature type="transmembrane region" description="Helical" evidence="14">
    <location>
        <begin position="1551"/>
        <end position="1574"/>
    </location>
</feature>
<dbReference type="PROSITE" id="PS51292">
    <property type="entry name" value="ZF_RING_CH"/>
    <property type="match status" value="1"/>
</dbReference>
<feature type="region of interest" description="Disordered" evidence="13">
    <location>
        <begin position="447"/>
        <end position="553"/>
    </location>
</feature>
<evidence type="ECO:0000256" key="13">
    <source>
        <dbReference type="SAM" id="MobiDB-lite"/>
    </source>
</evidence>
<feature type="compositionally biased region" description="Basic and acidic residues" evidence="13">
    <location>
        <begin position="403"/>
        <end position="413"/>
    </location>
</feature>
<organism evidence="16 17">
    <name type="scientific">Dimargaris verticillata</name>
    <dbReference type="NCBI Taxonomy" id="2761393"/>
    <lineage>
        <taxon>Eukaryota</taxon>
        <taxon>Fungi</taxon>
        <taxon>Fungi incertae sedis</taxon>
        <taxon>Zoopagomycota</taxon>
        <taxon>Kickxellomycotina</taxon>
        <taxon>Dimargaritomycetes</taxon>
        <taxon>Dimargaritales</taxon>
        <taxon>Dimargaritaceae</taxon>
        <taxon>Dimargaris</taxon>
    </lineage>
</organism>
<sequence length="1656" mass="183309">MDLDEVEFCRVCRGEATPDEPLFHPCKCTGSIKHVHQDCLVEWLSHSKKTKCELCGHEFRFSPVYDPNMPQHIPFYVVIKRLLYHAVAAVVYVLRVALVGFVWFILLPYMTVWVLRFYFWTGQTVVYGLSGDPSRMPRFINYTQTLRQQQQHLLTMNWNSTLLSAVLGDEPNATQQRLPPAVHQFLLDCLEGDVITCVVVFIFIAMFVLREWIVANAPVPHLEVDVEEPQQPLPIQPQMERANLGLPPLAPPIDHQAPEIPDHRHGGFFPQQQQPPSAGSPASSDTTSSDEPPHFAPVPTTHQSANQPFYWNDPASPWDADDLADGSGPVDHDSEPPQPQPQLHTQSHSVEAPSTPFHPYQLRRRRAQPSTSHAEDDQDQSSSRLSPPSRRDDKQPLFAAQEPSERYDTRANDEAGPSAAAQSSSAARPQMLDHNIYTVGFNHPLPSPYAPEVQERQRGARNPTMPIRPLAHSGVGDDLHAPYGAHAEGRSQPLPHEQLHNLPEWPVPEDDANAWAATNDDTFPPPLTSSDDDSADSSDNEEPPALDFPADPAQDDLLDADGIDGVLEALGVRGPFINLFQYFALIFALVSLVLGLAVCVPYMLGKFILVLNPFKILLLPLQLLQLATDPVIELVVDQAFPTAFRSAQTYWQSWQQMAQDYTGSTGFTTETTTASPPSTIVTAWLHPMVAIGQSAVQSVTDGTTALLHWLFAFSSSSSWTKPLAPLDHRLTPVETPATASMVPELSLTTLLQHIQTGWDHLAHGQSLGDHALTCVIGYGLILLGAVYIMQGGYDFAGERARVVKRTVYTSLLMLKVVVFLVIELALFPFVCGWLIDASTLPLFPASTTLQSRFAFAQEAPLTSVFLHWFAGTAFMFRFALFMAQCRDMVRPGVMWFIRDPHDPNFHPMKEILEKPTLTQCRKIGVSLIMYAVMIVLGLGVAIYGIAYCPPLLPAASVQPVLPLNWKLAQPLSPIPFDLLALYFVVPFTLRRIRLRHIAKRVTRQWWALAARGLRLTSFMFDRRVPNEEGYFEYATWGAWLRGRRFPLPHFTVHSEDDQWDYLHDADRLDAVVQATLERPDVRQSGLQIVLNSAGNQVEVIRHRDYPDVAFHPDGGFLRVPNFDGIPVVPDHRLLVRVNRQGIPLDPTEDYLEQRSGLHPSLQDTNGRAKFIIVYAPSRLRLRLLLFVVLLWASLATALGMGCVVPLLTGRALLTRFLVVVGHLRSHPLVTHWIATSPAGSSSSSVAMGSAVASWLAVDDPTQLHDLYSLVLGWYLCGLAIWAIYHGYRKGKRFFRKRRLRTAPAVDGSGRPYRPSWISLALRALVNGVQNTCYKLIRAGSIGAILGIVLPLALGIVAELYVGSPTRMAAVYSVKHYVAHSQLPQYSHHESLALDMATNPSVSPSLQSDFTPVLEAQPAAVTATPELADAADSATYKTDSTTPDSARTARLAKVAQISPDQVGLTLDSDWLARVLNLAEPGTIFTSTATEPSQPLPAVLRVPHGWVIFVLQCWALGLVVVKLGHTAMLAFPQAPWGDVWRRAFPPNAPLHQANLSVLCISILMPALALTTLAVGAPPLLAIAGCWYFLPWALTSANVLAWCYPLCFALALGSFSLYTGIRWWQEWIAAVRQEEYVVGQRLHNLGASPPSPTVIATAG</sequence>
<reference evidence="16" key="1">
    <citation type="submission" date="2022-07" db="EMBL/GenBank/DDBJ databases">
        <title>Phylogenomic reconstructions and comparative analyses of Kickxellomycotina fungi.</title>
        <authorList>
            <person name="Reynolds N.K."/>
            <person name="Stajich J.E."/>
            <person name="Barry K."/>
            <person name="Grigoriev I.V."/>
            <person name="Crous P."/>
            <person name="Smith M.E."/>
        </authorList>
    </citation>
    <scope>NUCLEOTIDE SEQUENCE</scope>
    <source>
        <strain evidence="16">RSA 567</strain>
    </source>
</reference>
<feature type="domain" description="RING-CH-type" evidence="15">
    <location>
        <begin position="1"/>
        <end position="62"/>
    </location>
</feature>
<dbReference type="Gene3D" id="3.30.40.10">
    <property type="entry name" value="Zinc/RING finger domain, C3HC4 (zinc finger)"/>
    <property type="match status" value="1"/>
</dbReference>
<feature type="transmembrane region" description="Helical" evidence="14">
    <location>
        <begin position="1504"/>
        <end position="1530"/>
    </location>
</feature>
<dbReference type="InterPro" id="IPR013083">
    <property type="entry name" value="Znf_RING/FYVE/PHD"/>
</dbReference>
<dbReference type="EC" id="2.3.2.27" evidence="4"/>
<proteinExistence type="predicted"/>
<evidence type="ECO:0000256" key="10">
    <source>
        <dbReference type="ARBA" id="ARBA00022833"/>
    </source>
</evidence>
<feature type="transmembrane region" description="Helical" evidence="14">
    <location>
        <begin position="810"/>
        <end position="835"/>
    </location>
</feature>
<feature type="transmembrane region" description="Helical" evidence="14">
    <location>
        <begin position="1183"/>
        <end position="1207"/>
    </location>
</feature>
<comment type="subcellular location">
    <subcellularLocation>
        <location evidence="2">Membrane</location>
        <topology evidence="2">Multi-pass membrane protein</topology>
    </subcellularLocation>
</comment>
<evidence type="ECO:0000313" key="17">
    <source>
        <dbReference type="Proteomes" id="UP001151582"/>
    </source>
</evidence>
<dbReference type="Pfam" id="PF12906">
    <property type="entry name" value="RINGv"/>
    <property type="match status" value="1"/>
</dbReference>
<evidence type="ECO:0000256" key="11">
    <source>
        <dbReference type="ARBA" id="ARBA00022989"/>
    </source>
</evidence>
<dbReference type="PANTHER" id="PTHR13145:SF0">
    <property type="entry name" value="E3 UBIQUITIN-PROTEIN LIGASE MARCHF6"/>
    <property type="match status" value="1"/>
</dbReference>
<evidence type="ECO:0000256" key="12">
    <source>
        <dbReference type="ARBA" id="ARBA00023136"/>
    </source>
</evidence>
<comment type="caution">
    <text evidence="16">The sequence shown here is derived from an EMBL/GenBank/DDBJ whole genome shotgun (WGS) entry which is preliminary data.</text>
</comment>
<comment type="pathway">
    <text evidence="3">Protein modification; protein ubiquitination.</text>
</comment>
<dbReference type="GO" id="GO:0008270">
    <property type="term" value="F:zinc ion binding"/>
    <property type="evidence" value="ECO:0007669"/>
    <property type="project" value="UniProtKB-KW"/>
</dbReference>
<dbReference type="GO" id="GO:0061630">
    <property type="term" value="F:ubiquitin protein ligase activity"/>
    <property type="evidence" value="ECO:0007669"/>
    <property type="project" value="UniProtKB-EC"/>
</dbReference>
<dbReference type="GO" id="GO:0005789">
    <property type="term" value="C:endoplasmic reticulum membrane"/>
    <property type="evidence" value="ECO:0007669"/>
    <property type="project" value="TreeGrafter"/>
</dbReference>
<dbReference type="InterPro" id="IPR056521">
    <property type="entry name" value="MARCHF6-like_C"/>
</dbReference>
<feature type="transmembrane region" description="Helical" evidence="14">
    <location>
        <begin position="927"/>
        <end position="947"/>
    </location>
</feature>
<feature type="transmembrane region" description="Helical" evidence="14">
    <location>
        <begin position="579"/>
        <end position="600"/>
    </location>
</feature>
<evidence type="ECO:0000256" key="5">
    <source>
        <dbReference type="ARBA" id="ARBA00022679"/>
    </source>
</evidence>
<dbReference type="GO" id="GO:0036503">
    <property type="term" value="P:ERAD pathway"/>
    <property type="evidence" value="ECO:0007669"/>
    <property type="project" value="TreeGrafter"/>
</dbReference>
<accession>A0A9W8B6K6</accession>
<dbReference type="Pfam" id="PF23113">
    <property type="entry name" value="MARCHF6_C"/>
    <property type="match status" value="1"/>
</dbReference>
<evidence type="ECO:0000256" key="8">
    <source>
        <dbReference type="ARBA" id="ARBA00022771"/>
    </source>
</evidence>
<keyword evidence="6 14" id="KW-0812">Transmembrane</keyword>
<keyword evidence="5" id="KW-0808">Transferase</keyword>
<feature type="transmembrane region" description="Helical" evidence="14">
    <location>
        <begin position="1266"/>
        <end position="1287"/>
    </location>
</feature>
<dbReference type="Proteomes" id="UP001151582">
    <property type="component" value="Unassembled WGS sequence"/>
</dbReference>
<keyword evidence="10" id="KW-0862">Zinc</keyword>